<comment type="cofactor">
    <cofactor evidence="1 17">
        <name>Mn(2+)</name>
        <dbReference type="ChEBI" id="CHEBI:29035"/>
    </cofactor>
</comment>
<dbReference type="SUPFAM" id="SSF50370">
    <property type="entry name" value="Ricin B-like lectins"/>
    <property type="match status" value="1"/>
</dbReference>
<name>A0A914I3J3_GLORO</name>
<dbReference type="Gene3D" id="3.90.550.10">
    <property type="entry name" value="Spore Coat Polysaccharide Biosynthesis Protein SpsA, Chain A"/>
    <property type="match status" value="1"/>
</dbReference>
<dbReference type="GO" id="GO:0046872">
    <property type="term" value="F:metal ion binding"/>
    <property type="evidence" value="ECO:0007669"/>
    <property type="project" value="UniProtKB-KW"/>
</dbReference>
<keyword evidence="11" id="KW-1133">Transmembrane helix</keyword>
<evidence type="ECO:0000313" key="21">
    <source>
        <dbReference type="WBParaSite" id="Gr19_v10_g6986.t1"/>
    </source>
</evidence>
<keyword evidence="10" id="KW-0735">Signal-anchor</keyword>
<dbReference type="InterPro" id="IPR000772">
    <property type="entry name" value="Ricin_B_lectin"/>
</dbReference>
<evidence type="ECO:0000256" key="17">
    <source>
        <dbReference type="RuleBase" id="RU361242"/>
    </source>
</evidence>
<dbReference type="PANTHER" id="PTHR11675:SF101">
    <property type="entry name" value="POLYPEPTIDE N-ACETYLGALACTOSAMINYLTRANSFERASE 5"/>
    <property type="match status" value="1"/>
</dbReference>
<evidence type="ECO:0000256" key="8">
    <source>
        <dbReference type="ARBA" id="ARBA00022723"/>
    </source>
</evidence>
<dbReference type="AlphaFoldDB" id="A0A914I3J3"/>
<dbReference type="CDD" id="cd23433">
    <property type="entry name" value="beta-trefoil_Ricin_GALNT1-like"/>
    <property type="match status" value="1"/>
</dbReference>
<dbReference type="InterPro" id="IPR029044">
    <property type="entry name" value="Nucleotide-diphossugar_trans"/>
</dbReference>
<evidence type="ECO:0000256" key="3">
    <source>
        <dbReference type="ARBA" id="ARBA00004922"/>
    </source>
</evidence>
<evidence type="ECO:0000259" key="19">
    <source>
        <dbReference type="SMART" id="SM00458"/>
    </source>
</evidence>
<keyword evidence="15" id="KW-0325">Glycoprotein</keyword>
<feature type="region of interest" description="Disordered" evidence="18">
    <location>
        <begin position="649"/>
        <end position="669"/>
    </location>
</feature>
<dbReference type="PANTHER" id="PTHR11675">
    <property type="entry name" value="N-ACETYLGALACTOSAMINYLTRANSFERASE"/>
    <property type="match status" value="1"/>
</dbReference>
<dbReference type="InterPro" id="IPR001173">
    <property type="entry name" value="Glyco_trans_2-like"/>
</dbReference>
<dbReference type="Pfam" id="PF00535">
    <property type="entry name" value="Glycos_transf_2"/>
    <property type="match status" value="1"/>
</dbReference>
<evidence type="ECO:0000256" key="7">
    <source>
        <dbReference type="ARBA" id="ARBA00022692"/>
    </source>
</evidence>
<dbReference type="GO" id="GO:0004653">
    <property type="term" value="F:polypeptide N-acetylgalactosaminyltransferase activity"/>
    <property type="evidence" value="ECO:0007669"/>
    <property type="project" value="UniProtKB-ARBA"/>
</dbReference>
<dbReference type="GO" id="GO:0006493">
    <property type="term" value="P:protein O-linked glycosylation"/>
    <property type="evidence" value="ECO:0007669"/>
    <property type="project" value="TreeGrafter"/>
</dbReference>
<dbReference type="SMART" id="SM00458">
    <property type="entry name" value="RICIN"/>
    <property type="match status" value="1"/>
</dbReference>
<dbReference type="EC" id="2.4.1.-" evidence="17"/>
<organism evidence="20 21">
    <name type="scientific">Globodera rostochiensis</name>
    <name type="common">Golden nematode worm</name>
    <name type="synonym">Heterodera rostochiensis</name>
    <dbReference type="NCBI Taxonomy" id="31243"/>
    <lineage>
        <taxon>Eukaryota</taxon>
        <taxon>Metazoa</taxon>
        <taxon>Ecdysozoa</taxon>
        <taxon>Nematoda</taxon>
        <taxon>Chromadorea</taxon>
        <taxon>Rhabditida</taxon>
        <taxon>Tylenchina</taxon>
        <taxon>Tylenchomorpha</taxon>
        <taxon>Tylenchoidea</taxon>
        <taxon>Heteroderidae</taxon>
        <taxon>Heteroderinae</taxon>
        <taxon>Globodera</taxon>
    </lineage>
</organism>
<dbReference type="InterPro" id="IPR035992">
    <property type="entry name" value="Ricin_B-like_lectins"/>
</dbReference>
<keyword evidence="9 17" id="KW-0430">Lectin</keyword>
<evidence type="ECO:0000256" key="9">
    <source>
        <dbReference type="ARBA" id="ARBA00022734"/>
    </source>
</evidence>
<dbReference type="InterPro" id="IPR045885">
    <property type="entry name" value="GalNAc-T"/>
</dbReference>
<evidence type="ECO:0000313" key="20">
    <source>
        <dbReference type="Proteomes" id="UP000887572"/>
    </source>
</evidence>
<dbReference type="SUPFAM" id="SSF53448">
    <property type="entry name" value="Nucleotide-diphospho-sugar transferases"/>
    <property type="match status" value="1"/>
</dbReference>
<evidence type="ECO:0000256" key="6">
    <source>
        <dbReference type="ARBA" id="ARBA00022679"/>
    </source>
</evidence>
<keyword evidence="6 17" id="KW-0808">Transferase</keyword>
<comment type="subcellular location">
    <subcellularLocation>
        <location evidence="2 17">Golgi apparatus membrane</location>
        <topology evidence="2 17">Single-pass type II membrane protein</topology>
    </subcellularLocation>
</comment>
<evidence type="ECO:0000256" key="16">
    <source>
        <dbReference type="ARBA" id="ARBA00023211"/>
    </source>
</evidence>
<evidence type="ECO:0000256" key="13">
    <source>
        <dbReference type="ARBA" id="ARBA00023136"/>
    </source>
</evidence>
<dbReference type="Gene3D" id="2.80.10.50">
    <property type="match status" value="1"/>
</dbReference>
<feature type="domain" description="Ricin B lectin" evidence="19">
    <location>
        <begin position="519"/>
        <end position="647"/>
    </location>
</feature>
<dbReference type="CDD" id="cd02510">
    <property type="entry name" value="pp-GalNAc-T"/>
    <property type="match status" value="1"/>
</dbReference>
<evidence type="ECO:0000256" key="14">
    <source>
        <dbReference type="ARBA" id="ARBA00023157"/>
    </source>
</evidence>
<protein>
    <recommendedName>
        <fullName evidence="17">Polypeptide N-acetylgalactosaminyltransferase</fullName>
        <ecNumber evidence="17">2.4.1.-</ecNumber>
    </recommendedName>
    <alternativeName>
        <fullName evidence="17">Protein-UDP acetylgalactosaminyltransferase</fullName>
    </alternativeName>
</protein>
<evidence type="ECO:0000256" key="4">
    <source>
        <dbReference type="ARBA" id="ARBA00005680"/>
    </source>
</evidence>
<keyword evidence="8" id="KW-0479">Metal-binding</keyword>
<keyword evidence="16 17" id="KW-0464">Manganese</keyword>
<comment type="similarity">
    <text evidence="4 17">Belongs to the glycosyltransferase 2 family. GalNAc-T subfamily.</text>
</comment>
<evidence type="ECO:0000256" key="15">
    <source>
        <dbReference type="ARBA" id="ARBA00023180"/>
    </source>
</evidence>
<keyword evidence="5 17" id="KW-0328">Glycosyltransferase</keyword>
<dbReference type="GO" id="GO:0000139">
    <property type="term" value="C:Golgi membrane"/>
    <property type="evidence" value="ECO:0007669"/>
    <property type="project" value="UniProtKB-SubCell"/>
</dbReference>
<keyword evidence="14 17" id="KW-1015">Disulfide bond</keyword>
<keyword evidence="12 17" id="KW-0333">Golgi apparatus</keyword>
<dbReference type="PROSITE" id="PS50231">
    <property type="entry name" value="RICIN_B_LECTIN"/>
    <property type="match status" value="1"/>
</dbReference>
<evidence type="ECO:0000256" key="18">
    <source>
        <dbReference type="SAM" id="MobiDB-lite"/>
    </source>
</evidence>
<evidence type="ECO:0000256" key="2">
    <source>
        <dbReference type="ARBA" id="ARBA00004323"/>
    </source>
</evidence>
<keyword evidence="20" id="KW-1185">Reference proteome</keyword>
<dbReference type="WBParaSite" id="Gr19_v10_g6986.t1">
    <property type="protein sequence ID" value="Gr19_v10_g6986.t1"/>
    <property type="gene ID" value="Gr19_v10_g6986"/>
</dbReference>
<evidence type="ECO:0000256" key="11">
    <source>
        <dbReference type="ARBA" id="ARBA00022989"/>
    </source>
</evidence>
<evidence type="ECO:0000256" key="10">
    <source>
        <dbReference type="ARBA" id="ARBA00022968"/>
    </source>
</evidence>
<dbReference type="FunFam" id="3.90.550.10:FF:000021">
    <property type="entry name" value="Polypeptide N-acetylgalactosaminyltransferase"/>
    <property type="match status" value="1"/>
</dbReference>
<accession>A0A914I3J3</accession>
<comment type="pathway">
    <text evidence="3 17">Protein modification; protein glycosylation.</text>
</comment>
<evidence type="ECO:0000256" key="1">
    <source>
        <dbReference type="ARBA" id="ARBA00001936"/>
    </source>
</evidence>
<reference evidence="21" key="1">
    <citation type="submission" date="2022-11" db="UniProtKB">
        <authorList>
            <consortium name="WormBaseParasite"/>
        </authorList>
    </citation>
    <scope>IDENTIFICATION</scope>
</reference>
<evidence type="ECO:0000256" key="5">
    <source>
        <dbReference type="ARBA" id="ARBA00022676"/>
    </source>
</evidence>
<dbReference type="Pfam" id="PF00652">
    <property type="entry name" value="Ricin_B_lectin"/>
    <property type="match status" value="1"/>
</dbReference>
<keyword evidence="13" id="KW-0472">Membrane</keyword>
<keyword evidence="7" id="KW-0812">Transmembrane</keyword>
<proteinExistence type="inferred from homology"/>
<sequence>MEKVENFQHIRLDEKLCKYSPPIIQHCAFYATTSPKLSYLQSNPSTSVDLSRYDSRPVPVTPGCMPCHPDHIAGVVRLVLLPSLLLFGPIVAHLGEDERCKECSFPARRVDQANQMIIERPTVRPESVDPDVQAELNLLLESLNFDPQGPGAGGAGVTIEKEFEDEMHEKFKQNQFNLMASDRVSINRTLPDYRIEKCKSVHTSMSSNTDTVSIIIVFHNEAWSTLLRTLHSVLNRTPLHLLAELILIDDLSERDYLKRPLELYMRRFPLPVHLLHLPERSGLIRARLAGSAMARGKVLLFLDAHVEVSIGWLEPLVERVIGDRKRVVAPIIDVISDDTFEYVTASDTTWGGFNWHLNFRWYPVPDREMNRRGWDRSTPIQTPTIAGGLFAIDKKFFYEIGSYDQGMQVWGGENLEISFRVWMCGGSLEIHPCSRVGHVFRKQTPYTFPGGTAKVIHHNAKRTAEVWMDDYAQFFYAMVPGAKHVELGDVTERKALRKRLECKSFKWYLENIYPESPVPANFLSIGQIKNPETRLCVDTMGKKNGQPAGVSGCHGLGGNQAWAYTANGEIRSDELCLSAKDSVVRMDKCASNGHPTAKQQFKYVPTTKQLVHVKTQRCLTVELSVSSSLGLSDCEEAKFEHAQWELNNLPGINPLSPPGPPAAEDAARR</sequence>
<evidence type="ECO:0000256" key="12">
    <source>
        <dbReference type="ARBA" id="ARBA00023034"/>
    </source>
</evidence>
<dbReference type="GO" id="GO:0030246">
    <property type="term" value="F:carbohydrate binding"/>
    <property type="evidence" value="ECO:0007669"/>
    <property type="project" value="UniProtKB-KW"/>
</dbReference>
<dbReference type="Proteomes" id="UP000887572">
    <property type="component" value="Unplaced"/>
</dbReference>